<evidence type="ECO:0000313" key="2">
    <source>
        <dbReference type="Proteomes" id="UP000020529"/>
    </source>
</evidence>
<dbReference type="EMBL" id="JGCY01000174">
    <property type="protein sequence ID" value="EXY76362.1"/>
    <property type="molecule type" value="Genomic_DNA"/>
</dbReference>
<name>A0A015T1H3_BACFG</name>
<accession>A0A015T1H3</accession>
<feature type="non-terminal residue" evidence="1">
    <location>
        <position position="47"/>
    </location>
</feature>
<dbReference type="AlphaFoldDB" id="A0A015T1H3"/>
<reference evidence="1 2" key="1">
    <citation type="submission" date="2014-02" db="EMBL/GenBank/DDBJ databases">
        <authorList>
            <person name="Sears C."/>
            <person name="Carroll K."/>
            <person name="Sack B.R."/>
            <person name="Qadri F."/>
            <person name="Myers L.L."/>
            <person name="Chung G.-T."/>
            <person name="Escheverria P."/>
            <person name="Fraser C.M."/>
            <person name="Sadzewicz L."/>
            <person name="Shefchek K.A."/>
            <person name="Tallon L."/>
            <person name="Das S.P."/>
            <person name="Daugherty S."/>
            <person name="Mongodin E.F."/>
        </authorList>
    </citation>
    <scope>NUCLEOTIDE SEQUENCE [LARGE SCALE GENOMIC DNA]</scope>
    <source>
        <strain evidence="2">3988T(B)14</strain>
    </source>
</reference>
<evidence type="ECO:0000313" key="1">
    <source>
        <dbReference type="EMBL" id="EXY76362.1"/>
    </source>
</evidence>
<protein>
    <submittedName>
        <fullName evidence="1">WffZ domain protein</fullName>
    </submittedName>
</protein>
<proteinExistence type="predicted"/>
<organism evidence="1 2">
    <name type="scientific">Bacteroides fragilis str. 3988T(B)14</name>
    <dbReference type="NCBI Taxonomy" id="1339315"/>
    <lineage>
        <taxon>Bacteria</taxon>
        <taxon>Pseudomonadati</taxon>
        <taxon>Bacteroidota</taxon>
        <taxon>Bacteroidia</taxon>
        <taxon>Bacteroidales</taxon>
        <taxon>Bacteroidaceae</taxon>
        <taxon>Bacteroides</taxon>
    </lineage>
</organism>
<sequence length="47" mass="5488">MKKKYDFVFVTNCPAFYKINLFNEIARKAQIMVVFVGVSKEVVIDEN</sequence>
<comment type="caution">
    <text evidence="1">The sequence shown here is derived from an EMBL/GenBank/DDBJ whole genome shotgun (WGS) entry which is preliminary data.</text>
</comment>
<gene>
    <name evidence="1" type="ORF">M124_4759</name>
</gene>
<dbReference type="Proteomes" id="UP000020529">
    <property type="component" value="Unassembled WGS sequence"/>
</dbReference>